<organism evidence="1 2">
    <name type="scientific">Choristoneura fumiferana</name>
    <name type="common">Spruce budworm moth</name>
    <name type="synonym">Archips fumiferana</name>
    <dbReference type="NCBI Taxonomy" id="7141"/>
    <lineage>
        <taxon>Eukaryota</taxon>
        <taxon>Metazoa</taxon>
        <taxon>Ecdysozoa</taxon>
        <taxon>Arthropoda</taxon>
        <taxon>Hexapoda</taxon>
        <taxon>Insecta</taxon>
        <taxon>Pterygota</taxon>
        <taxon>Neoptera</taxon>
        <taxon>Endopterygota</taxon>
        <taxon>Lepidoptera</taxon>
        <taxon>Glossata</taxon>
        <taxon>Ditrysia</taxon>
        <taxon>Tortricoidea</taxon>
        <taxon>Tortricidae</taxon>
        <taxon>Tortricinae</taxon>
        <taxon>Choristoneura</taxon>
    </lineage>
</organism>
<accession>A0ACC0KN56</accession>
<reference evidence="1 2" key="1">
    <citation type="journal article" date="2022" name="Genome Biol. Evol.">
        <title>The Spruce Budworm Genome: Reconstructing the Evolutionary History of Antifreeze Proteins.</title>
        <authorList>
            <person name="Beliveau C."/>
            <person name="Gagne P."/>
            <person name="Picq S."/>
            <person name="Vernygora O."/>
            <person name="Keeling C.I."/>
            <person name="Pinkney K."/>
            <person name="Doucet D."/>
            <person name="Wen F."/>
            <person name="Johnston J.S."/>
            <person name="Maaroufi H."/>
            <person name="Boyle B."/>
            <person name="Laroche J."/>
            <person name="Dewar K."/>
            <person name="Juretic N."/>
            <person name="Blackburn G."/>
            <person name="Nisole A."/>
            <person name="Brunet B."/>
            <person name="Brandao M."/>
            <person name="Lumley L."/>
            <person name="Duan J."/>
            <person name="Quan G."/>
            <person name="Lucarotti C.J."/>
            <person name="Roe A.D."/>
            <person name="Sperling F.A.H."/>
            <person name="Levesque R.C."/>
            <person name="Cusson M."/>
        </authorList>
    </citation>
    <scope>NUCLEOTIDE SEQUENCE [LARGE SCALE GENOMIC DNA]</scope>
    <source>
        <strain evidence="1">Glfc:IPQL:Cfum</strain>
    </source>
</reference>
<gene>
    <name evidence="1" type="ORF">MSG28_011865</name>
</gene>
<keyword evidence="2" id="KW-1185">Reference proteome</keyword>
<dbReference type="Proteomes" id="UP001064048">
    <property type="component" value="Chromosome 20"/>
</dbReference>
<sequence>MLAAMVVKAADKPPEPPKQFALDCFRKTYAAEGYFGMYRGSGVNILLITPEKAIKLACNDMFRHYLTLKDGTLPIPRQMLAGGMAGACQIVVTTPMELLKIQMQDAGSPQYNGIIHCITNTVTLIAQVCRGGIHFEGPHWSKTENSLYWVDISKQMVYRLDGETGNITKREIGYGPVTFAITVKDNPRLLVVSARSEVYLLPWDAPTGDGALRLLSAVDLGLPDNRCNDGKADAKGRLWFGTMGKEEGSYIDKDQGTLYMMDEYNYVHPETKVRPVSISNGMAWTADNKFMFYIDSPTKNIDVFDFNLNTGAIRNRRTLFSFQANNVIKIDSRAGKLLEQHKMPASQVTSAVWGGHDLSILYVTTSRRGMSPGQLALEPEAGSLFAIENTGTSGLPENQFVFADAARY</sequence>
<protein>
    <submittedName>
        <fullName evidence="1">Uncharacterized protein</fullName>
    </submittedName>
</protein>
<name>A0ACC0KN56_CHOFU</name>
<dbReference type="EMBL" id="CM046120">
    <property type="protein sequence ID" value="KAI8437586.1"/>
    <property type="molecule type" value="Genomic_DNA"/>
</dbReference>
<proteinExistence type="predicted"/>
<evidence type="ECO:0000313" key="1">
    <source>
        <dbReference type="EMBL" id="KAI8437586.1"/>
    </source>
</evidence>
<evidence type="ECO:0000313" key="2">
    <source>
        <dbReference type="Proteomes" id="UP001064048"/>
    </source>
</evidence>
<comment type="caution">
    <text evidence="1">The sequence shown here is derived from an EMBL/GenBank/DDBJ whole genome shotgun (WGS) entry which is preliminary data.</text>
</comment>